<proteinExistence type="predicted"/>
<dbReference type="Proteomes" id="UP001259832">
    <property type="component" value="Unassembled WGS sequence"/>
</dbReference>
<gene>
    <name evidence="1" type="ORF">P3T76_014674</name>
</gene>
<comment type="caution">
    <text evidence="1">The sequence shown here is derived from an EMBL/GenBank/DDBJ whole genome shotgun (WGS) entry which is preliminary data.</text>
</comment>
<evidence type="ECO:0000313" key="1">
    <source>
        <dbReference type="EMBL" id="KAK1929828.1"/>
    </source>
</evidence>
<evidence type="ECO:0000313" key="2">
    <source>
        <dbReference type="Proteomes" id="UP001259832"/>
    </source>
</evidence>
<keyword evidence="2" id="KW-1185">Reference proteome</keyword>
<name>A0AAD9LAX9_9STRA</name>
<accession>A0AAD9LAX9</accession>
<dbReference type="EMBL" id="JASMQC010000044">
    <property type="protein sequence ID" value="KAK1929828.1"/>
    <property type="molecule type" value="Genomic_DNA"/>
</dbReference>
<reference evidence="1" key="1">
    <citation type="submission" date="2023-08" db="EMBL/GenBank/DDBJ databases">
        <title>Reference Genome Resource for the Citrus Pathogen Phytophthora citrophthora.</title>
        <authorList>
            <person name="Moller H."/>
            <person name="Coetzee B."/>
            <person name="Rose L.J."/>
            <person name="Van Niekerk J.M."/>
        </authorList>
    </citation>
    <scope>NUCLEOTIDE SEQUENCE</scope>
    <source>
        <strain evidence="1">STE-U-9442</strain>
    </source>
</reference>
<sequence>MLGTLSLLLLTSDCERLGERRVKDTTAARRFCPVFVGATINKTHFGQATPRVTMWGFVAQDTVRLVKSDL</sequence>
<organism evidence="1 2">
    <name type="scientific">Phytophthora citrophthora</name>
    <dbReference type="NCBI Taxonomy" id="4793"/>
    <lineage>
        <taxon>Eukaryota</taxon>
        <taxon>Sar</taxon>
        <taxon>Stramenopiles</taxon>
        <taxon>Oomycota</taxon>
        <taxon>Peronosporomycetes</taxon>
        <taxon>Peronosporales</taxon>
        <taxon>Peronosporaceae</taxon>
        <taxon>Phytophthora</taxon>
    </lineage>
</organism>
<dbReference type="AlphaFoldDB" id="A0AAD9LAX9"/>
<protein>
    <submittedName>
        <fullName evidence="1">Uncharacterized protein</fullName>
    </submittedName>
</protein>